<gene>
    <name evidence="7" type="ORF">I79_023218</name>
</gene>
<accession>G3IHC9</accession>
<dbReference type="InterPro" id="IPR017855">
    <property type="entry name" value="SMAD-like_dom_sf"/>
</dbReference>
<dbReference type="Proteomes" id="UP000001075">
    <property type="component" value="Unassembled WGS sequence"/>
</dbReference>
<comment type="subcellular location">
    <subcellularLocation>
        <location evidence="1">Nucleus</location>
    </subcellularLocation>
</comment>
<feature type="domain" description="IRF tryptophan pentad repeat" evidence="6">
    <location>
        <begin position="5"/>
        <end position="111"/>
    </location>
</feature>
<dbReference type="InterPro" id="IPR036388">
    <property type="entry name" value="WH-like_DNA-bd_sf"/>
</dbReference>
<dbReference type="FunFam" id="1.10.10.10:FF:000263">
    <property type="entry name" value="Interferon regulatory factor 3"/>
    <property type="match status" value="1"/>
</dbReference>
<reference evidence="8" key="1">
    <citation type="journal article" date="2011" name="Nat. Biotechnol.">
        <title>The genomic sequence of the Chinese hamster ovary (CHO)-K1 cell line.</title>
        <authorList>
            <person name="Xu X."/>
            <person name="Nagarajan H."/>
            <person name="Lewis N.E."/>
            <person name="Pan S."/>
            <person name="Cai Z."/>
            <person name="Liu X."/>
            <person name="Chen W."/>
            <person name="Xie M."/>
            <person name="Wang W."/>
            <person name="Hammond S."/>
            <person name="Andersen M.R."/>
            <person name="Neff N."/>
            <person name="Passarelli B."/>
            <person name="Koh W."/>
            <person name="Fan H.C."/>
            <person name="Wang J."/>
            <person name="Gui Y."/>
            <person name="Lee K.H."/>
            <person name="Betenbaugh M.J."/>
            <person name="Quake S.R."/>
            <person name="Famili I."/>
            <person name="Palsson B.O."/>
            <person name="Wang J."/>
        </authorList>
    </citation>
    <scope>NUCLEOTIDE SEQUENCE [LARGE SCALE GENOMIC DNA]</scope>
    <source>
        <strain evidence="8">CHO K1 cell line</strain>
    </source>
</reference>
<dbReference type="PANTHER" id="PTHR11949:SF1">
    <property type="entry name" value="INTERFERON REGULATORY FACTOR 3"/>
    <property type="match status" value="1"/>
</dbReference>
<evidence type="ECO:0000256" key="2">
    <source>
        <dbReference type="ARBA" id="ARBA00023015"/>
    </source>
</evidence>
<dbReference type="SUPFAM" id="SSF46785">
    <property type="entry name" value="Winged helix' DNA-binding domain"/>
    <property type="match status" value="1"/>
</dbReference>
<dbReference type="InterPro" id="IPR001346">
    <property type="entry name" value="Interferon_reg_fact_DNA-bd_dom"/>
</dbReference>
<dbReference type="InterPro" id="IPR008984">
    <property type="entry name" value="SMAD_FHA_dom_sf"/>
</dbReference>
<name>G3IHC9_CRIGR</name>
<dbReference type="GO" id="GO:0000981">
    <property type="term" value="F:DNA-binding transcription factor activity, RNA polymerase II-specific"/>
    <property type="evidence" value="ECO:0007669"/>
    <property type="project" value="TreeGrafter"/>
</dbReference>
<organism evidence="7 8">
    <name type="scientific">Cricetulus griseus</name>
    <name type="common">Chinese hamster</name>
    <name type="synonym">Cricetulus barabensis griseus</name>
    <dbReference type="NCBI Taxonomy" id="10029"/>
    <lineage>
        <taxon>Eukaryota</taxon>
        <taxon>Metazoa</taxon>
        <taxon>Chordata</taxon>
        <taxon>Craniata</taxon>
        <taxon>Vertebrata</taxon>
        <taxon>Euteleostomi</taxon>
        <taxon>Mammalia</taxon>
        <taxon>Eutheria</taxon>
        <taxon>Euarchontoglires</taxon>
        <taxon>Glires</taxon>
        <taxon>Rodentia</taxon>
        <taxon>Myomorpha</taxon>
        <taxon>Muroidea</taxon>
        <taxon>Cricetidae</taxon>
        <taxon>Cricetinae</taxon>
        <taxon>Cricetulus</taxon>
    </lineage>
</organism>
<dbReference type="STRING" id="10029.G3IHC9"/>
<dbReference type="SMART" id="SM00348">
    <property type="entry name" value="IRF"/>
    <property type="match status" value="1"/>
</dbReference>
<dbReference type="GO" id="GO:0002376">
    <property type="term" value="P:immune system process"/>
    <property type="evidence" value="ECO:0007669"/>
    <property type="project" value="TreeGrafter"/>
</dbReference>
<keyword evidence="2" id="KW-0805">Transcription regulation</keyword>
<evidence type="ECO:0000256" key="5">
    <source>
        <dbReference type="ARBA" id="ARBA00023242"/>
    </source>
</evidence>
<keyword evidence="4" id="KW-0804">Transcription</keyword>
<keyword evidence="5" id="KW-0539">Nucleus</keyword>
<proteinExistence type="predicted"/>
<sequence>MGTPKPRILPWLVSQLDLGQLKGVAWLDESRTRFRIPWKHGLRQDAQMADFGIFQAWAEASGAYTPGKDKPDLSTWKRNFRSALNRKEVLRLADDKSKDPFDPHKVYEFVTPAARDFVHLDTSPDTNGKSSLSDPQEDLLELLDGMILEPLLQDGGSSGEAIAPDHSQLLPSPNLDNILNMAPQENPLRQLLAEEQWEFEVTAFYRGRQVFQQTLFCPGGLRLVGTTADNRTLPGQPVTLPDPEEFLTDRLARDGRGPDGEVPKDKDGGVFDLGPFVADLIAFMEGSGHSPRYTLWFCVGETWPQDQPWVKRLVMVKVVPTCLKELLEMAREGGASSLRTVDLHISNSQPVSLTSDQYKAYLQDLVEDMDFQATGDT</sequence>
<dbReference type="GlyGen" id="G3IHC9">
    <property type="glycosylation" value="1 site"/>
</dbReference>
<dbReference type="InterPro" id="IPR019471">
    <property type="entry name" value="Interferon_reg_factor-3"/>
</dbReference>
<keyword evidence="3" id="KW-0238">DNA-binding</keyword>
<protein>
    <submittedName>
        <fullName evidence="7">Interferon regulatory factor 3</fullName>
    </submittedName>
</protein>
<dbReference type="Gene3D" id="1.10.10.10">
    <property type="entry name" value="Winged helix-like DNA-binding domain superfamily/Winged helix DNA-binding domain"/>
    <property type="match status" value="1"/>
</dbReference>
<dbReference type="InParanoid" id="G3IHC9"/>
<dbReference type="GO" id="GO:0005634">
    <property type="term" value="C:nucleus"/>
    <property type="evidence" value="ECO:0007669"/>
    <property type="project" value="UniProtKB-SubCell"/>
</dbReference>
<dbReference type="FunCoup" id="G3IHC9">
    <property type="interactions" value="1465"/>
</dbReference>
<dbReference type="Pfam" id="PF10401">
    <property type="entry name" value="IRF-3"/>
    <property type="match status" value="1"/>
</dbReference>
<dbReference type="GO" id="GO:0045893">
    <property type="term" value="P:positive regulation of DNA-templated transcription"/>
    <property type="evidence" value="ECO:0007669"/>
    <property type="project" value="UniProtKB-ARBA"/>
</dbReference>
<dbReference type="PANTHER" id="PTHR11949">
    <property type="entry name" value="INTERFERON REGULATORY FACTOR"/>
    <property type="match status" value="1"/>
</dbReference>
<evidence type="ECO:0000256" key="1">
    <source>
        <dbReference type="ARBA" id="ARBA00004123"/>
    </source>
</evidence>
<dbReference type="CDD" id="cd00103">
    <property type="entry name" value="IRF"/>
    <property type="match status" value="1"/>
</dbReference>
<dbReference type="SMART" id="SM01243">
    <property type="entry name" value="IRF-3"/>
    <property type="match status" value="1"/>
</dbReference>
<dbReference type="Pfam" id="PF00605">
    <property type="entry name" value="IRF"/>
    <property type="match status" value="1"/>
</dbReference>
<dbReference type="Gene3D" id="2.60.200.10">
    <property type="match status" value="2"/>
</dbReference>
<dbReference type="PROSITE" id="PS00601">
    <property type="entry name" value="IRF_1"/>
    <property type="match status" value="1"/>
</dbReference>
<dbReference type="PROSITE" id="PS51507">
    <property type="entry name" value="IRF_2"/>
    <property type="match status" value="1"/>
</dbReference>
<dbReference type="GO" id="GO:0000978">
    <property type="term" value="F:RNA polymerase II cis-regulatory region sequence-specific DNA binding"/>
    <property type="evidence" value="ECO:0007669"/>
    <property type="project" value="TreeGrafter"/>
</dbReference>
<evidence type="ECO:0000259" key="6">
    <source>
        <dbReference type="PROSITE" id="PS51507"/>
    </source>
</evidence>
<dbReference type="SUPFAM" id="SSF49879">
    <property type="entry name" value="SMAD/FHA domain"/>
    <property type="match status" value="1"/>
</dbReference>
<evidence type="ECO:0000256" key="4">
    <source>
        <dbReference type="ARBA" id="ARBA00023163"/>
    </source>
</evidence>
<evidence type="ECO:0000313" key="7">
    <source>
        <dbReference type="EMBL" id="EGW06990.1"/>
    </source>
</evidence>
<dbReference type="InterPro" id="IPR019817">
    <property type="entry name" value="Interferon_reg_fac_CS"/>
</dbReference>
<dbReference type="AlphaFoldDB" id="G3IHC9"/>
<dbReference type="EMBL" id="JH002748">
    <property type="protein sequence ID" value="EGW06990.1"/>
    <property type="molecule type" value="Genomic_DNA"/>
</dbReference>
<evidence type="ECO:0000256" key="3">
    <source>
        <dbReference type="ARBA" id="ARBA00023125"/>
    </source>
</evidence>
<evidence type="ECO:0000313" key="8">
    <source>
        <dbReference type="Proteomes" id="UP000001075"/>
    </source>
</evidence>
<dbReference type="PRINTS" id="PR00267">
    <property type="entry name" value="INTFRNREGFCT"/>
</dbReference>
<dbReference type="InterPro" id="IPR036390">
    <property type="entry name" value="WH_DNA-bd_sf"/>
</dbReference>